<protein>
    <recommendedName>
        <fullName evidence="5">Lon protease homolog, mitochondrial</fullName>
    </recommendedName>
</protein>
<keyword evidence="2" id="KW-1133">Transmembrane helix</keyword>
<evidence type="ECO:0008006" key="5">
    <source>
        <dbReference type="Google" id="ProtNLM"/>
    </source>
</evidence>
<organism evidence="3 4">
    <name type="scientific">Catharus ustulatus</name>
    <name type="common">Russet-backed thrush</name>
    <name type="synonym">Hylocichla ustulatus</name>
    <dbReference type="NCBI Taxonomy" id="91951"/>
    <lineage>
        <taxon>Eukaryota</taxon>
        <taxon>Metazoa</taxon>
        <taxon>Chordata</taxon>
        <taxon>Craniata</taxon>
        <taxon>Vertebrata</taxon>
        <taxon>Euteleostomi</taxon>
        <taxon>Archelosauria</taxon>
        <taxon>Archosauria</taxon>
        <taxon>Dinosauria</taxon>
        <taxon>Saurischia</taxon>
        <taxon>Theropoda</taxon>
        <taxon>Coelurosauria</taxon>
        <taxon>Aves</taxon>
        <taxon>Neognathae</taxon>
        <taxon>Neoaves</taxon>
        <taxon>Telluraves</taxon>
        <taxon>Australaves</taxon>
        <taxon>Passeriformes</taxon>
        <taxon>Turdidae</taxon>
        <taxon>Catharus</taxon>
    </lineage>
</organism>
<evidence type="ECO:0000313" key="4">
    <source>
        <dbReference type="Proteomes" id="UP000694563"/>
    </source>
</evidence>
<keyword evidence="2" id="KW-0472">Membrane</keyword>
<feature type="region of interest" description="Disordered" evidence="1">
    <location>
        <begin position="47"/>
        <end position="89"/>
    </location>
</feature>
<keyword evidence="2" id="KW-0812">Transmembrane</keyword>
<evidence type="ECO:0000256" key="1">
    <source>
        <dbReference type="SAM" id="MobiDB-lite"/>
    </source>
</evidence>
<feature type="transmembrane region" description="Helical" evidence="2">
    <location>
        <begin position="126"/>
        <end position="146"/>
    </location>
</feature>
<reference evidence="3" key="2">
    <citation type="submission" date="2025-08" db="UniProtKB">
        <authorList>
            <consortium name="Ensembl"/>
        </authorList>
    </citation>
    <scope>IDENTIFICATION</scope>
</reference>
<evidence type="ECO:0000256" key="2">
    <source>
        <dbReference type="SAM" id="Phobius"/>
    </source>
</evidence>
<reference evidence="3" key="1">
    <citation type="submission" date="2020-10" db="EMBL/GenBank/DDBJ databases">
        <title>Catharus ustulatus (Swainson's thrush) genome, bCatUst1, primary haplotype v2.</title>
        <authorList>
            <person name="Delmore K."/>
            <person name="Vafadar M."/>
            <person name="Formenti G."/>
            <person name="Chow W."/>
            <person name="Pelan S."/>
            <person name="Howe K."/>
            <person name="Rhie A."/>
            <person name="Mountcastle J."/>
            <person name="Haase B."/>
            <person name="Fedrigo O."/>
            <person name="Jarvis E.D."/>
        </authorList>
    </citation>
    <scope>NUCLEOTIDE SEQUENCE [LARGE SCALE GENOMIC DNA]</scope>
</reference>
<feature type="compositionally biased region" description="Gly residues" evidence="1">
    <location>
        <begin position="63"/>
        <end position="89"/>
    </location>
</feature>
<proteinExistence type="predicted"/>
<dbReference type="Proteomes" id="UP000694563">
    <property type="component" value="Chromosome 29"/>
</dbReference>
<name>A0A8C3V450_CATUS</name>
<keyword evidence="4" id="KW-1185">Reference proteome</keyword>
<accession>A0A8C3V450</accession>
<evidence type="ECO:0000313" key="3">
    <source>
        <dbReference type="Ensembl" id="ENSCUSP00005020903.1"/>
    </source>
</evidence>
<dbReference type="Ensembl" id="ENSCUST00005021669.1">
    <property type="protein sequence ID" value="ENSCUSP00005020903.1"/>
    <property type="gene ID" value="ENSCUSG00005013329.1"/>
</dbReference>
<reference evidence="3" key="3">
    <citation type="submission" date="2025-09" db="UniProtKB">
        <authorList>
            <consortium name="Ensembl"/>
        </authorList>
    </citation>
    <scope>IDENTIFICATION</scope>
</reference>
<dbReference type="AlphaFoldDB" id="A0A8C3V450"/>
<sequence length="147" mass="15159">MAAARWWRLCGRWRPAVTGPALGPTRRRLWAPAAAVPVPLGSAPPPRAAFSAGPRWHQRSSGGLQGGDALEGGGEDGGGGGGGGADSGGAGPVITALTPLLVPEHFPNVPLIAVTRNPVFPRFIKIIEVTSTCIFVPLWCIASLILK</sequence>